<dbReference type="AlphaFoldDB" id="A0A9D4ISB7"/>
<sequence>MVVVLSAPREVLVGVRAGYRQRPDSRGVPGSFKCPVYSTDTLHPLLTSLAEDMLGAPRRSPVRPVGYALRRGNYRSAVISVPRSGRDTAVRFLWAGSGEWPHSHTEMTRHPCPPRRSSH</sequence>
<feature type="region of interest" description="Disordered" evidence="1">
    <location>
        <begin position="99"/>
        <end position="119"/>
    </location>
</feature>
<keyword evidence="3" id="KW-1185">Reference proteome</keyword>
<reference evidence="2" key="2">
    <citation type="submission" date="2020-11" db="EMBL/GenBank/DDBJ databases">
        <authorList>
            <person name="McCartney M.A."/>
            <person name="Auch B."/>
            <person name="Kono T."/>
            <person name="Mallez S."/>
            <person name="Becker A."/>
            <person name="Gohl D.M."/>
            <person name="Silverstein K.A.T."/>
            <person name="Koren S."/>
            <person name="Bechman K.B."/>
            <person name="Herman A."/>
            <person name="Abrahante J.E."/>
            <person name="Garbe J."/>
        </authorList>
    </citation>
    <scope>NUCLEOTIDE SEQUENCE</scope>
    <source>
        <strain evidence="2">Duluth1</strain>
        <tissue evidence="2">Whole animal</tissue>
    </source>
</reference>
<organism evidence="2 3">
    <name type="scientific">Dreissena polymorpha</name>
    <name type="common">Zebra mussel</name>
    <name type="synonym">Mytilus polymorpha</name>
    <dbReference type="NCBI Taxonomy" id="45954"/>
    <lineage>
        <taxon>Eukaryota</taxon>
        <taxon>Metazoa</taxon>
        <taxon>Spiralia</taxon>
        <taxon>Lophotrochozoa</taxon>
        <taxon>Mollusca</taxon>
        <taxon>Bivalvia</taxon>
        <taxon>Autobranchia</taxon>
        <taxon>Heteroconchia</taxon>
        <taxon>Euheterodonta</taxon>
        <taxon>Imparidentia</taxon>
        <taxon>Neoheterodontei</taxon>
        <taxon>Myida</taxon>
        <taxon>Dreissenoidea</taxon>
        <taxon>Dreissenidae</taxon>
        <taxon>Dreissena</taxon>
    </lineage>
</organism>
<proteinExistence type="predicted"/>
<evidence type="ECO:0000313" key="3">
    <source>
        <dbReference type="Proteomes" id="UP000828390"/>
    </source>
</evidence>
<dbReference type="Proteomes" id="UP000828390">
    <property type="component" value="Unassembled WGS sequence"/>
</dbReference>
<name>A0A9D4ISB7_DREPO</name>
<accession>A0A9D4ISB7</accession>
<dbReference type="EMBL" id="JAIWYP010000008">
    <property type="protein sequence ID" value="KAH3783157.1"/>
    <property type="molecule type" value="Genomic_DNA"/>
</dbReference>
<evidence type="ECO:0000256" key="1">
    <source>
        <dbReference type="SAM" id="MobiDB-lite"/>
    </source>
</evidence>
<evidence type="ECO:0000313" key="2">
    <source>
        <dbReference type="EMBL" id="KAH3783157.1"/>
    </source>
</evidence>
<gene>
    <name evidence="2" type="ORF">DPMN_161085</name>
</gene>
<comment type="caution">
    <text evidence="2">The sequence shown here is derived from an EMBL/GenBank/DDBJ whole genome shotgun (WGS) entry which is preliminary data.</text>
</comment>
<reference evidence="2" key="1">
    <citation type="journal article" date="2019" name="bioRxiv">
        <title>The Genome of the Zebra Mussel, Dreissena polymorpha: A Resource for Invasive Species Research.</title>
        <authorList>
            <person name="McCartney M.A."/>
            <person name="Auch B."/>
            <person name="Kono T."/>
            <person name="Mallez S."/>
            <person name="Zhang Y."/>
            <person name="Obille A."/>
            <person name="Becker A."/>
            <person name="Abrahante J.E."/>
            <person name="Garbe J."/>
            <person name="Badalamenti J.P."/>
            <person name="Herman A."/>
            <person name="Mangelson H."/>
            <person name="Liachko I."/>
            <person name="Sullivan S."/>
            <person name="Sone E.D."/>
            <person name="Koren S."/>
            <person name="Silverstein K.A.T."/>
            <person name="Beckman K.B."/>
            <person name="Gohl D.M."/>
        </authorList>
    </citation>
    <scope>NUCLEOTIDE SEQUENCE</scope>
    <source>
        <strain evidence="2">Duluth1</strain>
        <tissue evidence="2">Whole animal</tissue>
    </source>
</reference>
<protein>
    <submittedName>
        <fullName evidence="2">Uncharacterized protein</fullName>
    </submittedName>
</protein>